<dbReference type="EMBL" id="FQWD01000002">
    <property type="protein sequence ID" value="SHG16678.1"/>
    <property type="molecule type" value="Genomic_DNA"/>
</dbReference>
<dbReference type="InterPro" id="IPR036388">
    <property type="entry name" value="WH-like_DNA-bd_sf"/>
</dbReference>
<keyword evidence="4" id="KW-0804">Transcription</keyword>
<dbReference type="AlphaFoldDB" id="A0A1M5HLA4"/>
<keyword evidence="2" id="KW-0805">Transcription regulation</keyword>
<sequence length="301" mass="33574">MDKLTAMRAFMTVADQGSFAAAARQLGLSRSQLNRQVLWLEDHLQVTLFNRTTRRVSLTHTGKAYLENIVPLLDNLHDTEAQLQQGQTGLRGVIKVNAPMSFGLSHLTPAVLAFMQQYPDIRVQLELSDEKRDPLSNQFDVTLRIGKPESNPALIEHDITHTSRRIVASPDFLAKYGEPTEISQLATLPCLQYGSLLHGNYWDLMHQRTAMRVKINGVLSSNNGDVLKQAALQGRGLAFLPTFIVGDAIGQGALIPVLEAYQPEKLVISLIYPPNRHMALRLSVFVKFMQDAFEDNDFIVG</sequence>
<feature type="domain" description="HTH lysR-type" evidence="5">
    <location>
        <begin position="1"/>
        <end position="59"/>
    </location>
</feature>
<protein>
    <submittedName>
        <fullName evidence="6">DNA-binding transcriptional regulator, LysR family</fullName>
    </submittedName>
</protein>
<dbReference type="InterPro" id="IPR000847">
    <property type="entry name" value="LysR_HTH_N"/>
</dbReference>
<dbReference type="InterPro" id="IPR058163">
    <property type="entry name" value="LysR-type_TF_proteobact-type"/>
</dbReference>
<evidence type="ECO:0000313" key="6">
    <source>
        <dbReference type="EMBL" id="SHG16678.1"/>
    </source>
</evidence>
<dbReference type="Pfam" id="PF00126">
    <property type="entry name" value="HTH_1"/>
    <property type="match status" value="1"/>
</dbReference>
<evidence type="ECO:0000256" key="1">
    <source>
        <dbReference type="ARBA" id="ARBA00009437"/>
    </source>
</evidence>
<dbReference type="PROSITE" id="PS50931">
    <property type="entry name" value="HTH_LYSR"/>
    <property type="match status" value="1"/>
</dbReference>
<evidence type="ECO:0000313" key="7">
    <source>
        <dbReference type="Proteomes" id="UP000184520"/>
    </source>
</evidence>
<dbReference type="InterPro" id="IPR036390">
    <property type="entry name" value="WH_DNA-bd_sf"/>
</dbReference>
<dbReference type="Proteomes" id="UP000184520">
    <property type="component" value="Unassembled WGS sequence"/>
</dbReference>
<dbReference type="GO" id="GO:0043565">
    <property type="term" value="F:sequence-specific DNA binding"/>
    <property type="evidence" value="ECO:0007669"/>
    <property type="project" value="TreeGrafter"/>
</dbReference>
<organism evidence="6 7">
    <name type="scientific">Marisediminitalea aggregata</name>
    <dbReference type="NCBI Taxonomy" id="634436"/>
    <lineage>
        <taxon>Bacteria</taxon>
        <taxon>Pseudomonadati</taxon>
        <taxon>Pseudomonadota</taxon>
        <taxon>Gammaproteobacteria</taxon>
        <taxon>Alteromonadales</taxon>
        <taxon>Alteromonadaceae</taxon>
        <taxon>Marisediminitalea</taxon>
    </lineage>
</organism>
<dbReference type="PANTHER" id="PTHR30537">
    <property type="entry name" value="HTH-TYPE TRANSCRIPTIONAL REGULATOR"/>
    <property type="match status" value="1"/>
</dbReference>
<dbReference type="OrthoDB" id="9786526at2"/>
<dbReference type="Gene3D" id="1.10.10.10">
    <property type="entry name" value="Winged helix-like DNA-binding domain superfamily/Winged helix DNA-binding domain"/>
    <property type="match status" value="1"/>
</dbReference>
<evidence type="ECO:0000256" key="4">
    <source>
        <dbReference type="ARBA" id="ARBA00023163"/>
    </source>
</evidence>
<dbReference type="InterPro" id="IPR005119">
    <property type="entry name" value="LysR_subst-bd"/>
</dbReference>
<evidence type="ECO:0000256" key="2">
    <source>
        <dbReference type="ARBA" id="ARBA00023015"/>
    </source>
</evidence>
<dbReference type="GO" id="GO:0006351">
    <property type="term" value="P:DNA-templated transcription"/>
    <property type="evidence" value="ECO:0007669"/>
    <property type="project" value="TreeGrafter"/>
</dbReference>
<dbReference type="CDD" id="cd08422">
    <property type="entry name" value="PBP2_CrgA_like"/>
    <property type="match status" value="1"/>
</dbReference>
<dbReference type="Pfam" id="PF03466">
    <property type="entry name" value="LysR_substrate"/>
    <property type="match status" value="1"/>
</dbReference>
<keyword evidence="3 6" id="KW-0238">DNA-binding</keyword>
<dbReference type="STRING" id="634436.SAMN05216361_1518"/>
<reference evidence="7" key="1">
    <citation type="submission" date="2016-11" db="EMBL/GenBank/DDBJ databases">
        <authorList>
            <person name="Varghese N."/>
            <person name="Submissions S."/>
        </authorList>
    </citation>
    <scope>NUCLEOTIDE SEQUENCE [LARGE SCALE GENOMIC DNA]</scope>
    <source>
        <strain evidence="7">CGMCC 1.8995</strain>
    </source>
</reference>
<name>A0A1M5HLA4_9ALTE</name>
<dbReference type="Gene3D" id="3.40.190.290">
    <property type="match status" value="1"/>
</dbReference>
<proteinExistence type="inferred from homology"/>
<dbReference type="RefSeq" id="WP_073320191.1">
    <property type="nucleotide sequence ID" value="NZ_FQWD01000002.1"/>
</dbReference>
<dbReference type="FunFam" id="1.10.10.10:FF:000001">
    <property type="entry name" value="LysR family transcriptional regulator"/>
    <property type="match status" value="1"/>
</dbReference>
<keyword evidence="7" id="KW-1185">Reference proteome</keyword>
<evidence type="ECO:0000256" key="3">
    <source>
        <dbReference type="ARBA" id="ARBA00023125"/>
    </source>
</evidence>
<comment type="similarity">
    <text evidence="1">Belongs to the LysR transcriptional regulatory family.</text>
</comment>
<dbReference type="SUPFAM" id="SSF53850">
    <property type="entry name" value="Periplasmic binding protein-like II"/>
    <property type="match status" value="1"/>
</dbReference>
<dbReference type="GO" id="GO:0003700">
    <property type="term" value="F:DNA-binding transcription factor activity"/>
    <property type="evidence" value="ECO:0007669"/>
    <property type="project" value="InterPro"/>
</dbReference>
<accession>A0A1M5HLA4</accession>
<dbReference type="SUPFAM" id="SSF46785">
    <property type="entry name" value="Winged helix' DNA-binding domain"/>
    <property type="match status" value="1"/>
</dbReference>
<gene>
    <name evidence="6" type="ORF">SAMN05216361_1518</name>
</gene>
<dbReference type="PANTHER" id="PTHR30537:SF5">
    <property type="entry name" value="HTH-TYPE TRANSCRIPTIONAL ACTIVATOR TTDR-RELATED"/>
    <property type="match status" value="1"/>
</dbReference>
<evidence type="ECO:0000259" key="5">
    <source>
        <dbReference type="PROSITE" id="PS50931"/>
    </source>
</evidence>